<dbReference type="Proteomes" id="UP001159364">
    <property type="component" value="Unassembled WGS sequence"/>
</dbReference>
<feature type="compositionally biased region" description="Polar residues" evidence="9">
    <location>
        <begin position="255"/>
        <end position="265"/>
    </location>
</feature>
<evidence type="ECO:0000256" key="1">
    <source>
        <dbReference type="ARBA" id="ARBA00004123"/>
    </source>
</evidence>
<dbReference type="Gene3D" id="3.30.160.60">
    <property type="entry name" value="Classic Zinc Finger"/>
    <property type="match status" value="1"/>
</dbReference>
<dbReference type="AlphaFoldDB" id="A0AAV8S5M6"/>
<feature type="transmembrane region" description="Helical" evidence="10">
    <location>
        <begin position="20"/>
        <end position="42"/>
    </location>
</feature>
<evidence type="ECO:0000313" key="12">
    <source>
        <dbReference type="EMBL" id="KAJ8747345.1"/>
    </source>
</evidence>
<keyword evidence="10" id="KW-0812">Transmembrane</keyword>
<keyword evidence="5" id="KW-0805">Transcription regulation</keyword>
<comment type="subcellular location">
    <subcellularLocation>
        <location evidence="1">Nucleus</location>
    </subcellularLocation>
</comment>
<feature type="region of interest" description="Disordered" evidence="9">
    <location>
        <begin position="127"/>
        <end position="166"/>
    </location>
</feature>
<evidence type="ECO:0000256" key="4">
    <source>
        <dbReference type="ARBA" id="ARBA00022833"/>
    </source>
</evidence>
<dbReference type="PANTHER" id="PTHR45801">
    <property type="entry name" value="OS07G0101800 PROTEIN"/>
    <property type="match status" value="1"/>
</dbReference>
<reference evidence="12 13" key="1">
    <citation type="submission" date="2021-09" db="EMBL/GenBank/DDBJ databases">
        <title>Genomic insights and catalytic innovation underlie evolution of tropane alkaloids biosynthesis.</title>
        <authorList>
            <person name="Wang Y.-J."/>
            <person name="Tian T."/>
            <person name="Huang J.-P."/>
            <person name="Huang S.-X."/>
        </authorList>
    </citation>
    <scope>NUCLEOTIDE SEQUENCE [LARGE SCALE GENOMIC DNA]</scope>
    <source>
        <strain evidence="12">KIB-2018</strain>
        <tissue evidence="12">Leaf</tissue>
    </source>
</reference>
<dbReference type="GO" id="GO:0005634">
    <property type="term" value="C:nucleus"/>
    <property type="evidence" value="ECO:0007669"/>
    <property type="project" value="UniProtKB-SubCell"/>
</dbReference>
<evidence type="ECO:0000256" key="10">
    <source>
        <dbReference type="SAM" id="Phobius"/>
    </source>
</evidence>
<evidence type="ECO:0000313" key="13">
    <source>
        <dbReference type="Proteomes" id="UP001159364"/>
    </source>
</evidence>
<dbReference type="SUPFAM" id="SSF57667">
    <property type="entry name" value="beta-beta-alpha zinc fingers"/>
    <property type="match status" value="1"/>
</dbReference>
<keyword evidence="13" id="KW-1185">Reference proteome</keyword>
<evidence type="ECO:0000256" key="6">
    <source>
        <dbReference type="ARBA" id="ARBA00023163"/>
    </source>
</evidence>
<keyword evidence="7" id="KW-0539">Nucleus</keyword>
<dbReference type="InterPro" id="IPR052426">
    <property type="entry name" value="Plant_dev_regulator"/>
</dbReference>
<dbReference type="PROSITE" id="PS00028">
    <property type="entry name" value="ZINC_FINGER_C2H2_1"/>
    <property type="match status" value="1"/>
</dbReference>
<evidence type="ECO:0000256" key="2">
    <source>
        <dbReference type="ARBA" id="ARBA00022723"/>
    </source>
</evidence>
<evidence type="ECO:0000256" key="8">
    <source>
        <dbReference type="PROSITE-ProRule" id="PRU00042"/>
    </source>
</evidence>
<keyword evidence="4" id="KW-0862">Zinc</keyword>
<evidence type="ECO:0000256" key="3">
    <source>
        <dbReference type="ARBA" id="ARBA00022771"/>
    </source>
</evidence>
<keyword evidence="2" id="KW-0479">Metal-binding</keyword>
<keyword evidence="10" id="KW-0472">Membrane</keyword>
<feature type="domain" description="C2H2-type" evidence="11">
    <location>
        <begin position="95"/>
        <end position="122"/>
    </location>
</feature>
<dbReference type="Pfam" id="PF13912">
    <property type="entry name" value="zf-C2H2_6"/>
    <property type="match status" value="1"/>
</dbReference>
<feature type="compositionally biased region" description="Polar residues" evidence="9">
    <location>
        <begin position="127"/>
        <end position="146"/>
    </location>
</feature>
<dbReference type="PANTHER" id="PTHR45801:SF119">
    <property type="entry name" value="ZINC FINGER PROTEIN 10-LIKE"/>
    <property type="match status" value="1"/>
</dbReference>
<evidence type="ECO:0000256" key="9">
    <source>
        <dbReference type="SAM" id="MobiDB-lite"/>
    </source>
</evidence>
<dbReference type="GO" id="GO:0008270">
    <property type="term" value="F:zinc ion binding"/>
    <property type="evidence" value="ECO:0007669"/>
    <property type="project" value="UniProtKB-KW"/>
</dbReference>
<protein>
    <recommendedName>
        <fullName evidence="11">C2H2-type domain-containing protein</fullName>
    </recommendedName>
</protein>
<evidence type="ECO:0000256" key="5">
    <source>
        <dbReference type="ARBA" id="ARBA00023015"/>
    </source>
</evidence>
<proteinExistence type="predicted"/>
<keyword evidence="3 8" id="KW-0863">Zinc-finger</keyword>
<keyword evidence="10" id="KW-1133">Transmembrane helix</keyword>
<dbReference type="SMART" id="SM00355">
    <property type="entry name" value="ZnF_C2H2"/>
    <property type="match status" value="1"/>
</dbReference>
<dbReference type="InterPro" id="IPR036236">
    <property type="entry name" value="Znf_C2H2_sf"/>
</dbReference>
<evidence type="ECO:0000256" key="7">
    <source>
        <dbReference type="ARBA" id="ARBA00023242"/>
    </source>
</evidence>
<keyword evidence="6" id="KW-0804">Transcription</keyword>
<comment type="caution">
    <text evidence="12">The sequence shown here is derived from an EMBL/GenBank/DDBJ whole genome shotgun (WGS) entry which is preliminary data.</text>
</comment>
<sequence length="322" mass="36063">MRVFQLSISYIFPNLNSFHIFNTSTIQILSILSGFFPIYLFLGKSSEIEQAQEYFTWMERKQIFALCSQNSWEEKAFAQDASGLPGGCIGAPRCYPCTFCQREFKSAQALGGHMNIHRRDRARLKQSVSPQGDNVFQRQNQGQGPVNKSMESRNKLPSEFSSSDYELGPKSGSGLFVSSSVSSSRVSGLSFRQNPSEYGCQEHRRKSSKTCNLLGSVKLLNIPDSRNEQYLRIKQDRHGHDHSEENGLRTGMKPVSTQNPPSASCSDEAISTKRPRVSALSLSIKPCSNDMHALQAEVIRPNSNSMEDIDLELRIGEPPRVK</sequence>
<dbReference type="EMBL" id="JAIWQS010000188">
    <property type="protein sequence ID" value="KAJ8747345.1"/>
    <property type="molecule type" value="Genomic_DNA"/>
</dbReference>
<feature type="compositionally biased region" description="Basic and acidic residues" evidence="9">
    <location>
        <begin position="236"/>
        <end position="247"/>
    </location>
</feature>
<dbReference type="InterPro" id="IPR013087">
    <property type="entry name" value="Znf_C2H2_type"/>
</dbReference>
<feature type="region of interest" description="Disordered" evidence="9">
    <location>
        <begin position="236"/>
        <end position="272"/>
    </location>
</feature>
<name>A0AAV8S5M6_9ROSI</name>
<organism evidence="12 13">
    <name type="scientific">Erythroxylum novogranatense</name>
    <dbReference type="NCBI Taxonomy" id="1862640"/>
    <lineage>
        <taxon>Eukaryota</taxon>
        <taxon>Viridiplantae</taxon>
        <taxon>Streptophyta</taxon>
        <taxon>Embryophyta</taxon>
        <taxon>Tracheophyta</taxon>
        <taxon>Spermatophyta</taxon>
        <taxon>Magnoliopsida</taxon>
        <taxon>eudicotyledons</taxon>
        <taxon>Gunneridae</taxon>
        <taxon>Pentapetalae</taxon>
        <taxon>rosids</taxon>
        <taxon>fabids</taxon>
        <taxon>Malpighiales</taxon>
        <taxon>Erythroxylaceae</taxon>
        <taxon>Erythroxylum</taxon>
    </lineage>
</organism>
<evidence type="ECO:0000259" key="11">
    <source>
        <dbReference type="PROSITE" id="PS50157"/>
    </source>
</evidence>
<dbReference type="PROSITE" id="PS50157">
    <property type="entry name" value="ZINC_FINGER_C2H2_2"/>
    <property type="match status" value="1"/>
</dbReference>
<accession>A0AAV8S5M6</accession>
<gene>
    <name evidence="12" type="ORF">K2173_012925</name>
</gene>